<keyword evidence="3" id="KW-0808">Transferase</keyword>
<dbReference type="EMBL" id="CP026993">
    <property type="protein sequence ID" value="QLH02218.1"/>
    <property type="molecule type" value="Genomic_DNA"/>
</dbReference>
<feature type="transmembrane region" description="Helical" evidence="1">
    <location>
        <begin position="281"/>
        <end position="302"/>
    </location>
</feature>
<dbReference type="PANTHER" id="PTHR43685:SF2">
    <property type="entry name" value="GLYCOSYLTRANSFERASE 2-LIKE DOMAIN-CONTAINING PROTEIN"/>
    <property type="match status" value="1"/>
</dbReference>
<dbReference type="KEGG" id="ncl:C5F47_00785"/>
<dbReference type="InterPro" id="IPR029044">
    <property type="entry name" value="Nucleotide-diphossugar_trans"/>
</dbReference>
<keyword evidence="1" id="KW-0812">Transmembrane</keyword>
<dbReference type="Proteomes" id="UP000509771">
    <property type="component" value="Chromosome"/>
</dbReference>
<evidence type="ECO:0000259" key="2">
    <source>
        <dbReference type="Pfam" id="PF00535"/>
    </source>
</evidence>
<protein>
    <submittedName>
        <fullName evidence="3">Glycosyltransferase family 2 protein</fullName>
    </submittedName>
</protein>
<accession>A0A7D5QZ29</accession>
<reference evidence="3 4" key="1">
    <citation type="submission" date="2018-02" db="EMBL/GenBank/DDBJ databases">
        <title>Complete genome of Nitrosopumilus cobalaminigenes HCA1.</title>
        <authorList>
            <person name="Qin W."/>
            <person name="Zheng Y."/>
            <person name="Stahl D.A."/>
        </authorList>
    </citation>
    <scope>NUCLEOTIDE SEQUENCE [LARGE SCALE GENOMIC DNA]</scope>
    <source>
        <strain evidence="3 4">HCA1</strain>
    </source>
</reference>
<dbReference type="InterPro" id="IPR050834">
    <property type="entry name" value="Glycosyltransf_2"/>
</dbReference>
<dbReference type="CDD" id="cd00761">
    <property type="entry name" value="Glyco_tranf_GTA_type"/>
    <property type="match status" value="1"/>
</dbReference>
<sequence length="305" mass="35502">MIVNESKLDKLNIGLPVYNGEQFIRKRLENILSQTYSDFKLIIDVDPGTDKTVEICKEFAEKDPRIELIVQEKRMGWMWSFNFVFKQANSKYFVWAGVDDIWSSDFLEKNIAVLDSNEDVVGSQGLISHYGPWGDEFESKSDDSIMVKFYKKFRRSFRPFVNSGASGTFEQRVKIILRKTAYYHVYGVFRTNSLYKKTVREFFCWDWATVLTILKKGNFHLIDEVLIELNTSGASDPSITLFTQLKTQKAHKNEYLLPYSSFTIWCAKNLGMKIFFKNLDYFLWLNCILGVSSILISIMSSIKKN</sequence>
<dbReference type="PANTHER" id="PTHR43685">
    <property type="entry name" value="GLYCOSYLTRANSFERASE"/>
    <property type="match status" value="1"/>
</dbReference>
<dbReference type="Gene3D" id="3.90.550.10">
    <property type="entry name" value="Spore Coat Polysaccharide Biosynthesis Protein SpsA, Chain A"/>
    <property type="match status" value="1"/>
</dbReference>
<evidence type="ECO:0000313" key="4">
    <source>
        <dbReference type="Proteomes" id="UP000509771"/>
    </source>
</evidence>
<keyword evidence="1" id="KW-1133">Transmembrane helix</keyword>
<dbReference type="Pfam" id="PF00535">
    <property type="entry name" value="Glycos_transf_2"/>
    <property type="match status" value="1"/>
</dbReference>
<evidence type="ECO:0000313" key="3">
    <source>
        <dbReference type="EMBL" id="QLH02218.1"/>
    </source>
</evidence>
<keyword evidence="1" id="KW-0472">Membrane</keyword>
<feature type="domain" description="Glycosyltransferase 2-like" evidence="2">
    <location>
        <begin position="15"/>
        <end position="155"/>
    </location>
</feature>
<name>A0A7D5QZ29_9ARCH</name>
<dbReference type="AlphaFoldDB" id="A0A7D5QZ29"/>
<evidence type="ECO:0000256" key="1">
    <source>
        <dbReference type="SAM" id="Phobius"/>
    </source>
</evidence>
<gene>
    <name evidence="3" type="ORF">C5F47_00785</name>
</gene>
<dbReference type="GO" id="GO:0016740">
    <property type="term" value="F:transferase activity"/>
    <property type="evidence" value="ECO:0007669"/>
    <property type="project" value="UniProtKB-KW"/>
</dbReference>
<keyword evidence="4" id="KW-1185">Reference proteome</keyword>
<proteinExistence type="predicted"/>
<dbReference type="InterPro" id="IPR001173">
    <property type="entry name" value="Glyco_trans_2-like"/>
</dbReference>
<organism evidence="3 4">
    <name type="scientific">Nitrosopumilus cobalaminigenes</name>
    <dbReference type="NCBI Taxonomy" id="1470066"/>
    <lineage>
        <taxon>Archaea</taxon>
        <taxon>Nitrososphaerota</taxon>
        <taxon>Nitrososphaeria</taxon>
        <taxon>Nitrosopumilales</taxon>
        <taxon>Nitrosopumilaceae</taxon>
        <taxon>Nitrosopumilus</taxon>
    </lineage>
</organism>
<dbReference type="SUPFAM" id="SSF53448">
    <property type="entry name" value="Nucleotide-diphospho-sugar transferases"/>
    <property type="match status" value="1"/>
</dbReference>